<gene>
    <name evidence="1" type="ORF">PoB_004351900</name>
</gene>
<proteinExistence type="predicted"/>
<organism evidence="1 2">
    <name type="scientific">Plakobranchus ocellatus</name>
    <dbReference type="NCBI Taxonomy" id="259542"/>
    <lineage>
        <taxon>Eukaryota</taxon>
        <taxon>Metazoa</taxon>
        <taxon>Spiralia</taxon>
        <taxon>Lophotrochozoa</taxon>
        <taxon>Mollusca</taxon>
        <taxon>Gastropoda</taxon>
        <taxon>Heterobranchia</taxon>
        <taxon>Euthyneura</taxon>
        <taxon>Panpulmonata</taxon>
        <taxon>Sacoglossa</taxon>
        <taxon>Placobranchoidea</taxon>
        <taxon>Plakobranchidae</taxon>
        <taxon>Plakobranchus</taxon>
    </lineage>
</organism>
<protein>
    <submittedName>
        <fullName evidence="1">Uncharacterized protein</fullName>
    </submittedName>
</protein>
<sequence length="102" mass="11241">MANVLRQRLWSVAAKPESGITNSYYLYSKGIGGTLAFEPALKSDPFVTTSSSSPYQHLCLAGAGKPEITLLWTSCIHLVCEWFHAQRCIMTYAVKTIISSLL</sequence>
<dbReference type="Proteomes" id="UP000735302">
    <property type="component" value="Unassembled WGS sequence"/>
</dbReference>
<name>A0AAV4BA48_9GAST</name>
<reference evidence="1 2" key="1">
    <citation type="journal article" date="2021" name="Elife">
        <title>Chloroplast acquisition without the gene transfer in kleptoplastic sea slugs, Plakobranchus ocellatus.</title>
        <authorList>
            <person name="Maeda T."/>
            <person name="Takahashi S."/>
            <person name="Yoshida T."/>
            <person name="Shimamura S."/>
            <person name="Takaki Y."/>
            <person name="Nagai Y."/>
            <person name="Toyoda A."/>
            <person name="Suzuki Y."/>
            <person name="Arimoto A."/>
            <person name="Ishii H."/>
            <person name="Satoh N."/>
            <person name="Nishiyama T."/>
            <person name="Hasebe M."/>
            <person name="Maruyama T."/>
            <person name="Minagawa J."/>
            <person name="Obokata J."/>
            <person name="Shigenobu S."/>
        </authorList>
    </citation>
    <scope>NUCLEOTIDE SEQUENCE [LARGE SCALE GENOMIC DNA]</scope>
</reference>
<evidence type="ECO:0000313" key="2">
    <source>
        <dbReference type="Proteomes" id="UP000735302"/>
    </source>
</evidence>
<accession>A0AAV4BA48</accession>
<keyword evidence="2" id="KW-1185">Reference proteome</keyword>
<evidence type="ECO:0000313" key="1">
    <source>
        <dbReference type="EMBL" id="GFO17014.1"/>
    </source>
</evidence>
<dbReference type="EMBL" id="BLXT01004727">
    <property type="protein sequence ID" value="GFO17014.1"/>
    <property type="molecule type" value="Genomic_DNA"/>
</dbReference>
<dbReference type="AlphaFoldDB" id="A0AAV4BA48"/>
<comment type="caution">
    <text evidence="1">The sequence shown here is derived from an EMBL/GenBank/DDBJ whole genome shotgun (WGS) entry which is preliminary data.</text>
</comment>